<evidence type="ECO:0000313" key="4">
    <source>
        <dbReference type="Proteomes" id="UP000323856"/>
    </source>
</evidence>
<keyword evidence="2" id="KW-1133">Transmembrane helix</keyword>
<comment type="caution">
    <text evidence="3">The sequence shown here is derived from an EMBL/GenBank/DDBJ whole genome shotgun (WGS) entry which is preliminary data.</text>
</comment>
<feature type="transmembrane region" description="Helical" evidence="2">
    <location>
        <begin position="118"/>
        <end position="143"/>
    </location>
</feature>
<sequence>MTDPYARPGGDTAHGQWPSNGGYQGQYAESQLPYQGYRPGFYPGQDPTQGYYGHDGRYIPPRTHGVTVFAMITGIAAAVISLIPFFGFIAFALGPLAMVLGIVAIAKRIPRRGFSVTALMTGTFGVLVSILYAVLFSTLMSFFDNTQSFEFRASGDSEYQVAVTTTSESPETSDRQGSFKQTVDASTIYGAITATAMDPAGGAVGCEIYDSIGNLLVADDDQGPHATASCELSDVLLRKVEDIEFPEEISAHEAN</sequence>
<evidence type="ECO:0000256" key="1">
    <source>
        <dbReference type="SAM" id="MobiDB-lite"/>
    </source>
</evidence>
<feature type="region of interest" description="Disordered" evidence="1">
    <location>
        <begin position="1"/>
        <end position="20"/>
    </location>
</feature>
<protein>
    <recommendedName>
        <fullName evidence="5">DUF4190 domain-containing protein</fullName>
    </recommendedName>
</protein>
<dbReference type="EMBL" id="VOBL01000003">
    <property type="protein sequence ID" value="KAA0978967.1"/>
    <property type="molecule type" value="Genomic_DNA"/>
</dbReference>
<accession>A0A5B0EIT9</accession>
<feature type="transmembrane region" description="Helical" evidence="2">
    <location>
        <begin position="66"/>
        <end position="83"/>
    </location>
</feature>
<organism evidence="3 4">
    <name type="scientific">Paeniglutamicibacter gangotriensis</name>
    <dbReference type="NCBI Taxonomy" id="254787"/>
    <lineage>
        <taxon>Bacteria</taxon>
        <taxon>Bacillati</taxon>
        <taxon>Actinomycetota</taxon>
        <taxon>Actinomycetes</taxon>
        <taxon>Micrococcales</taxon>
        <taxon>Micrococcaceae</taxon>
        <taxon>Paeniglutamicibacter</taxon>
    </lineage>
</organism>
<proteinExistence type="predicted"/>
<dbReference type="RefSeq" id="WP_149618783.1">
    <property type="nucleotide sequence ID" value="NZ_VOBL01000003.1"/>
</dbReference>
<keyword evidence="2" id="KW-0472">Membrane</keyword>
<dbReference type="AlphaFoldDB" id="A0A5B0EIT9"/>
<reference evidence="3 4" key="1">
    <citation type="submission" date="2019-07" db="EMBL/GenBank/DDBJ databases">
        <title>Analysis of the biochemical properties, biological activity and biotechnological potential of siderophores and biosurfactants produced by Antarctic psychrotolerant bacteria.</title>
        <authorList>
            <person name="Styczynski M."/>
            <person name="Krucon T."/>
            <person name="Decewicz P."/>
            <person name="Dziewit L."/>
        </authorList>
    </citation>
    <scope>NUCLEOTIDE SEQUENCE [LARGE SCALE GENOMIC DNA]</scope>
    <source>
        <strain evidence="3 4">ANT_H27</strain>
    </source>
</reference>
<dbReference type="Proteomes" id="UP000323856">
    <property type="component" value="Unassembled WGS sequence"/>
</dbReference>
<evidence type="ECO:0000256" key="2">
    <source>
        <dbReference type="SAM" id="Phobius"/>
    </source>
</evidence>
<feature type="transmembrane region" description="Helical" evidence="2">
    <location>
        <begin position="89"/>
        <end position="106"/>
    </location>
</feature>
<dbReference type="OrthoDB" id="4925601at2"/>
<keyword evidence="2" id="KW-0812">Transmembrane</keyword>
<evidence type="ECO:0008006" key="5">
    <source>
        <dbReference type="Google" id="ProtNLM"/>
    </source>
</evidence>
<gene>
    <name evidence="3" type="ORF">FQ154_04245</name>
</gene>
<name>A0A5B0EIT9_9MICC</name>
<evidence type="ECO:0000313" key="3">
    <source>
        <dbReference type="EMBL" id="KAA0978967.1"/>
    </source>
</evidence>